<organism evidence="2 3">
    <name type="scientific">Candolleomyces eurysporus</name>
    <dbReference type="NCBI Taxonomy" id="2828524"/>
    <lineage>
        <taxon>Eukaryota</taxon>
        <taxon>Fungi</taxon>
        <taxon>Dikarya</taxon>
        <taxon>Basidiomycota</taxon>
        <taxon>Agaricomycotina</taxon>
        <taxon>Agaricomycetes</taxon>
        <taxon>Agaricomycetidae</taxon>
        <taxon>Agaricales</taxon>
        <taxon>Agaricineae</taxon>
        <taxon>Psathyrellaceae</taxon>
        <taxon>Candolleomyces</taxon>
    </lineage>
</organism>
<proteinExistence type="predicted"/>
<gene>
    <name evidence="2" type="ORF">H1R20_g15757</name>
</gene>
<dbReference type="AlphaFoldDB" id="A0A9W8M956"/>
<dbReference type="EMBL" id="JANBPK010001622">
    <property type="protein sequence ID" value="KAJ2921337.1"/>
    <property type="molecule type" value="Genomic_DNA"/>
</dbReference>
<comment type="caution">
    <text evidence="2">The sequence shown here is derived from an EMBL/GenBank/DDBJ whole genome shotgun (WGS) entry which is preliminary data.</text>
</comment>
<feature type="domain" description="Endonuclease/exonuclease/phosphatase" evidence="1">
    <location>
        <begin position="2"/>
        <end position="87"/>
    </location>
</feature>
<feature type="non-terminal residue" evidence="2">
    <location>
        <position position="387"/>
    </location>
</feature>
<dbReference type="Proteomes" id="UP001140091">
    <property type="component" value="Unassembled WGS sequence"/>
</dbReference>
<name>A0A9W8M956_9AGAR</name>
<evidence type="ECO:0000313" key="3">
    <source>
        <dbReference type="Proteomes" id="UP001140091"/>
    </source>
</evidence>
<accession>A0A9W8M956</accession>
<protein>
    <recommendedName>
        <fullName evidence="1">Endonuclease/exonuclease/phosphatase domain-containing protein</fullName>
    </recommendedName>
</protein>
<dbReference type="Gene3D" id="3.60.10.10">
    <property type="entry name" value="Endonuclease/exonuclease/phosphatase"/>
    <property type="match status" value="1"/>
</dbReference>
<keyword evidence="3" id="KW-1185">Reference proteome</keyword>
<dbReference type="PANTHER" id="PTHR36688:SF2">
    <property type="entry name" value="ENDONUCLEASE_EXONUCLEASE_PHOSPHATASE DOMAIN-CONTAINING PROTEIN"/>
    <property type="match status" value="1"/>
</dbReference>
<dbReference type="InterPro" id="IPR036691">
    <property type="entry name" value="Endo/exonu/phosph_ase_sf"/>
</dbReference>
<dbReference type="InterPro" id="IPR052560">
    <property type="entry name" value="RdDP_mobile_element"/>
</dbReference>
<dbReference type="Pfam" id="PF14529">
    <property type="entry name" value="Exo_endo_phos_2"/>
    <property type="match status" value="1"/>
</dbReference>
<dbReference type="InterPro" id="IPR005135">
    <property type="entry name" value="Endo/exonuclease/phosphatase"/>
</dbReference>
<sequence>MGGDFNCHLREWNRDVPHHWTTAILLVETAPTMGLEYARSSNYGLTYVSRANQNVRSVIDLVFINIPDTLSTGVRRLEELQRQSDHILLSAIVPLRHMVPKIKGRTLELFSDEEKEFVMDIVLDIGDLSGYHPSTVEEVERMTSAIADAFSAAWKKHSMEYTVSLSSKEYWTKDCTKVLEEYQQEMTAENHKAFRSAVKAAKREFFDKRIEEVVTTNKRPWDLIEWVKEHKNPLCEAIQFEGRPCHKLDNLWDALHSTYNTASDRPVDMSVSDRLEDEPKRSWPKFSQLELRQALEVCSVRSAPGLDHIIWWHLKQILALPECRDIVNTLANRCIASRHWPRHFKESVLVIITKPNKLSYSTPKVFRPIVLLNTLGKLIEKMISNRF</sequence>
<dbReference type="GO" id="GO:0003824">
    <property type="term" value="F:catalytic activity"/>
    <property type="evidence" value="ECO:0007669"/>
    <property type="project" value="InterPro"/>
</dbReference>
<dbReference type="SUPFAM" id="SSF56219">
    <property type="entry name" value="DNase I-like"/>
    <property type="match status" value="1"/>
</dbReference>
<dbReference type="OrthoDB" id="412006at2759"/>
<evidence type="ECO:0000313" key="2">
    <source>
        <dbReference type="EMBL" id="KAJ2921337.1"/>
    </source>
</evidence>
<reference evidence="2" key="1">
    <citation type="submission" date="2022-06" db="EMBL/GenBank/DDBJ databases">
        <title>Genome Sequence of Candolleomyces eurysporus.</title>
        <authorList>
            <person name="Buettner E."/>
        </authorList>
    </citation>
    <scope>NUCLEOTIDE SEQUENCE</scope>
    <source>
        <strain evidence="2">VTCC 930004</strain>
    </source>
</reference>
<evidence type="ECO:0000259" key="1">
    <source>
        <dbReference type="Pfam" id="PF14529"/>
    </source>
</evidence>
<dbReference type="PANTHER" id="PTHR36688">
    <property type="entry name" value="ENDO/EXONUCLEASE/PHOSPHATASE DOMAIN-CONTAINING PROTEIN"/>
    <property type="match status" value="1"/>
</dbReference>